<accession>A0A8H7K190</accession>
<protein>
    <submittedName>
        <fullName evidence="3">Uncharacterized protein</fullName>
    </submittedName>
</protein>
<proteinExistence type="predicted"/>
<feature type="compositionally biased region" description="Basic and acidic residues" evidence="2">
    <location>
        <begin position="40"/>
        <end position="49"/>
    </location>
</feature>
<gene>
    <name evidence="3" type="ORF">IM811_009710</name>
</gene>
<feature type="region of interest" description="Disordered" evidence="2">
    <location>
        <begin position="13"/>
        <end position="85"/>
    </location>
</feature>
<evidence type="ECO:0000256" key="1">
    <source>
        <dbReference type="SAM" id="Coils"/>
    </source>
</evidence>
<feature type="coiled-coil region" evidence="1">
    <location>
        <begin position="108"/>
        <end position="137"/>
    </location>
</feature>
<evidence type="ECO:0000313" key="3">
    <source>
        <dbReference type="EMBL" id="KAF9742076.1"/>
    </source>
</evidence>
<dbReference type="AlphaFoldDB" id="A0A8H7K190"/>
<feature type="compositionally biased region" description="Basic and acidic residues" evidence="2">
    <location>
        <begin position="75"/>
        <end position="85"/>
    </location>
</feature>
<dbReference type="Proteomes" id="UP000616885">
    <property type="component" value="Unassembled WGS sequence"/>
</dbReference>
<dbReference type="EMBL" id="JADCTT010000024">
    <property type="protein sequence ID" value="KAF9742076.1"/>
    <property type="molecule type" value="Genomic_DNA"/>
</dbReference>
<sequence length="274" mass="31623">MSVELNAIVYRDLHGALERPGKRERDSISPVPLYGEEENENKRQKKGEEGKEDEEDQSCGHSSSEDMSEEEGEAPGDRENPASNDRTDALEAKLEKIMLDHERFKLYCETLKLDHEKLKLNNEILKLNDEMHKLNYETLKIDYETLKTDHEMLKFNYESCKEQNKVRFQGLEGRVSQGTRATNWEFGRLRATTKTAYTAATVVMSLWGACARRKPYRDLLARLRLSVSPPLQIPVPTLGIGLSRRRDREGSIHTWKHHSETGNQKSLLTLRIIR</sequence>
<evidence type="ECO:0000313" key="4">
    <source>
        <dbReference type="Proteomes" id="UP000616885"/>
    </source>
</evidence>
<comment type="caution">
    <text evidence="3">The sequence shown here is derived from an EMBL/GenBank/DDBJ whole genome shotgun (WGS) entry which is preliminary data.</text>
</comment>
<feature type="compositionally biased region" description="Basic and acidic residues" evidence="2">
    <location>
        <begin position="13"/>
        <end position="27"/>
    </location>
</feature>
<keyword evidence="1" id="KW-0175">Coiled coil</keyword>
<evidence type="ECO:0000256" key="2">
    <source>
        <dbReference type="SAM" id="MobiDB-lite"/>
    </source>
</evidence>
<reference evidence="3" key="1">
    <citation type="submission" date="2020-10" db="EMBL/GenBank/DDBJ databases">
        <title>High-Quality Genome Resource of Clonostachys rosea strain S41 by Oxford Nanopore Long-Read Sequencing.</title>
        <authorList>
            <person name="Wang H."/>
        </authorList>
    </citation>
    <scope>NUCLEOTIDE SEQUENCE</scope>
    <source>
        <strain evidence="3">S41</strain>
    </source>
</reference>
<organism evidence="3 4">
    <name type="scientific">Bionectria ochroleuca</name>
    <name type="common">Gliocladium roseum</name>
    <dbReference type="NCBI Taxonomy" id="29856"/>
    <lineage>
        <taxon>Eukaryota</taxon>
        <taxon>Fungi</taxon>
        <taxon>Dikarya</taxon>
        <taxon>Ascomycota</taxon>
        <taxon>Pezizomycotina</taxon>
        <taxon>Sordariomycetes</taxon>
        <taxon>Hypocreomycetidae</taxon>
        <taxon>Hypocreales</taxon>
        <taxon>Bionectriaceae</taxon>
        <taxon>Clonostachys</taxon>
    </lineage>
</organism>
<name>A0A8H7K190_BIOOC</name>